<accession>A0AAD2I005</accession>
<dbReference type="InterPro" id="IPR051288">
    <property type="entry name" value="Serum_paraoxonase/arylesterase"/>
</dbReference>
<keyword evidence="3" id="KW-1185">Reference proteome</keyword>
<reference evidence="2" key="1">
    <citation type="submission" date="2023-11" db="EMBL/GenBank/DDBJ databases">
        <authorList>
            <person name="De Vega J J."/>
            <person name="De Vega J J."/>
        </authorList>
    </citation>
    <scope>NUCLEOTIDE SEQUENCE</scope>
</reference>
<evidence type="ECO:0000313" key="2">
    <source>
        <dbReference type="EMBL" id="CAK5283788.1"/>
    </source>
</evidence>
<organism evidence="2 3">
    <name type="scientific">Mycena citricolor</name>
    <dbReference type="NCBI Taxonomy" id="2018698"/>
    <lineage>
        <taxon>Eukaryota</taxon>
        <taxon>Fungi</taxon>
        <taxon>Dikarya</taxon>
        <taxon>Basidiomycota</taxon>
        <taxon>Agaricomycotina</taxon>
        <taxon>Agaricomycetes</taxon>
        <taxon>Agaricomycetidae</taxon>
        <taxon>Agaricales</taxon>
        <taxon>Marasmiineae</taxon>
        <taxon>Mycenaceae</taxon>
        <taxon>Mycena</taxon>
    </lineage>
</organism>
<evidence type="ECO:0008006" key="4">
    <source>
        <dbReference type="Google" id="ProtNLM"/>
    </source>
</evidence>
<dbReference type="SUPFAM" id="SSF63829">
    <property type="entry name" value="Calcium-dependent phosphotriesterase"/>
    <property type="match status" value="1"/>
</dbReference>
<gene>
    <name evidence="2" type="ORF">MYCIT1_LOCUS36602</name>
</gene>
<proteinExistence type="predicted"/>
<sequence length="390" mass="42284">MSKTQASTLIALAALVFWRSGPSFPSLFTKRDLPSAAFAYGSADIQCTQLEAPDFKFCEDATIWDVLDAKINTTHQYVLVSCDAGRKAWNTVLGPLRDPEPKGSLWLVSDGQPRRLALQGFPKNHTFHPLGLAIWPSDGKNPSNLFVVNHARERTVIEQFTLAPAGEAMKHIRTIVSPYFASPNSIALTSPHSFYVTNDHLMTRRLPIVGHVLPVIETFLALPLGWVSHVSVDPNPDAAESIIKSQPAALFVPFANGVSVSPSGLQVAVASTSLSAVRFYSRNAETNALKYQRSVILPFLPDNLEYDSESKLVVAGHAHFPSLLQVKADPTSKATAPSWISVIAPDYSVETVFQSDGTVFSSSSTGLRSAEGILYATGLYSESGLLMCQP</sequence>
<protein>
    <recommendedName>
        <fullName evidence="4">Arylesterase</fullName>
    </recommendedName>
</protein>
<comment type="caution">
    <text evidence="2">The sequence shown here is derived from an EMBL/GenBank/DDBJ whole genome shotgun (WGS) entry which is preliminary data.</text>
</comment>
<evidence type="ECO:0000256" key="1">
    <source>
        <dbReference type="SAM" id="SignalP"/>
    </source>
</evidence>
<keyword evidence="1" id="KW-0732">Signal</keyword>
<feature type="chain" id="PRO_5042125417" description="Arylesterase" evidence="1">
    <location>
        <begin position="24"/>
        <end position="390"/>
    </location>
</feature>
<dbReference type="EMBL" id="CAVNYO010000475">
    <property type="protein sequence ID" value="CAK5283788.1"/>
    <property type="molecule type" value="Genomic_DNA"/>
</dbReference>
<feature type="signal peptide" evidence="1">
    <location>
        <begin position="1"/>
        <end position="23"/>
    </location>
</feature>
<dbReference type="InterPro" id="IPR011042">
    <property type="entry name" value="6-blade_b-propeller_TolB-like"/>
</dbReference>
<dbReference type="PANTHER" id="PTHR11799">
    <property type="entry name" value="PARAOXONASE"/>
    <property type="match status" value="1"/>
</dbReference>
<evidence type="ECO:0000313" key="3">
    <source>
        <dbReference type="Proteomes" id="UP001295794"/>
    </source>
</evidence>
<dbReference type="AlphaFoldDB" id="A0AAD2I005"/>
<name>A0AAD2I005_9AGAR</name>
<dbReference type="Proteomes" id="UP001295794">
    <property type="component" value="Unassembled WGS sequence"/>
</dbReference>
<dbReference type="PANTHER" id="PTHR11799:SF30">
    <property type="entry name" value="SERUM PARAOXONASE_ARYLESTERASE 2"/>
    <property type="match status" value="1"/>
</dbReference>
<dbReference type="Gene3D" id="2.120.10.30">
    <property type="entry name" value="TolB, C-terminal domain"/>
    <property type="match status" value="1"/>
</dbReference>